<name>A0AC34RQM8_9BILA</name>
<dbReference type="Proteomes" id="UP000887576">
    <property type="component" value="Unplaced"/>
</dbReference>
<organism evidence="1 2">
    <name type="scientific">Panagrolaimus sp. JU765</name>
    <dbReference type="NCBI Taxonomy" id="591449"/>
    <lineage>
        <taxon>Eukaryota</taxon>
        <taxon>Metazoa</taxon>
        <taxon>Ecdysozoa</taxon>
        <taxon>Nematoda</taxon>
        <taxon>Chromadorea</taxon>
        <taxon>Rhabditida</taxon>
        <taxon>Tylenchina</taxon>
        <taxon>Panagrolaimomorpha</taxon>
        <taxon>Panagrolaimoidea</taxon>
        <taxon>Panagrolaimidae</taxon>
        <taxon>Panagrolaimus</taxon>
    </lineage>
</organism>
<evidence type="ECO:0000313" key="1">
    <source>
        <dbReference type="Proteomes" id="UP000887576"/>
    </source>
</evidence>
<evidence type="ECO:0000313" key="2">
    <source>
        <dbReference type="WBParaSite" id="JU765_v2.g9310.t2"/>
    </source>
</evidence>
<reference evidence="2" key="1">
    <citation type="submission" date="2022-11" db="UniProtKB">
        <authorList>
            <consortium name="WormBaseParasite"/>
        </authorList>
    </citation>
    <scope>IDENTIFICATION</scope>
</reference>
<protein>
    <submittedName>
        <fullName evidence="2">Uncharacterized protein</fullName>
    </submittedName>
</protein>
<dbReference type="WBParaSite" id="JU765_v2.g9310.t2">
    <property type="protein sequence ID" value="JU765_v2.g9310.t2"/>
    <property type="gene ID" value="JU765_v2.g9310"/>
</dbReference>
<sequence length="218" mass="23417">MFLTPLLALAVASKATCPPSGIAAVGQCFTPFFAAYNYSLFPDFSSFDLKVSDIIQDQGVNGMESFCNFDLKVSDIIQAQGVSGMESFCKNQNALVSCLGNNAACVSGVVLMKNYSVNYNDAYGYAGFYSESTYNCGPGNATDRCLDQAIGDFGNGKICKGYNDMTYCYSTVYINACGAGISPLVCNMLQKDFQPQDGAGNCTWFDCSKPFPYNGTSF</sequence>
<accession>A0AC34RQM8</accession>
<proteinExistence type="predicted"/>